<keyword evidence="7" id="KW-0694">RNA-binding</keyword>
<feature type="coiled-coil region" evidence="10">
    <location>
        <begin position="254"/>
        <end position="295"/>
    </location>
</feature>
<comment type="caution">
    <text evidence="12">The sequence shown here is derived from an EMBL/GenBank/DDBJ whole genome shotgun (WGS) entry which is preliminary data.</text>
</comment>
<keyword evidence="2" id="KW-0820">tRNA-binding</keyword>
<evidence type="ECO:0000256" key="1">
    <source>
        <dbReference type="ARBA" id="ARBA00008226"/>
    </source>
</evidence>
<dbReference type="Gene3D" id="2.40.30.130">
    <property type="match status" value="1"/>
</dbReference>
<name>A0AAE4EY97_9EURY</name>
<dbReference type="PANTHER" id="PTHR11777">
    <property type="entry name" value="ALANYL-TRNA SYNTHETASE"/>
    <property type="match status" value="1"/>
</dbReference>
<dbReference type="InterPro" id="IPR018164">
    <property type="entry name" value="Ala-tRNA-synth_IIc_N"/>
</dbReference>
<evidence type="ECO:0000256" key="10">
    <source>
        <dbReference type="SAM" id="Coils"/>
    </source>
</evidence>
<dbReference type="Proteomes" id="UP001253439">
    <property type="component" value="Unassembled WGS sequence"/>
</dbReference>
<accession>A0AAE4EY97</accession>
<evidence type="ECO:0000256" key="2">
    <source>
        <dbReference type="ARBA" id="ARBA00022555"/>
    </source>
</evidence>
<dbReference type="InterPro" id="IPR003156">
    <property type="entry name" value="DHHA1_dom"/>
</dbReference>
<evidence type="ECO:0000256" key="4">
    <source>
        <dbReference type="ARBA" id="ARBA00022741"/>
    </source>
</evidence>
<dbReference type="SUPFAM" id="SSF55186">
    <property type="entry name" value="ThrRS/AlaRS common domain"/>
    <property type="match status" value="1"/>
</dbReference>
<evidence type="ECO:0000256" key="6">
    <source>
        <dbReference type="ARBA" id="ARBA00022840"/>
    </source>
</evidence>
<protein>
    <submittedName>
        <fullName evidence="12">Alanine--tRNA ligase-related protein</fullName>
    </submittedName>
</protein>
<dbReference type="Pfam" id="PF07973">
    <property type="entry name" value="tRNA_SAD"/>
    <property type="match status" value="1"/>
</dbReference>
<dbReference type="PROSITE" id="PS50860">
    <property type="entry name" value="AA_TRNA_LIGASE_II_ALA"/>
    <property type="match status" value="1"/>
</dbReference>
<dbReference type="AlphaFoldDB" id="A0AAE4EY97"/>
<reference evidence="12 13" key="1">
    <citation type="submission" date="2022-06" db="EMBL/GenBank/DDBJ databases">
        <title>Haloarcula sp. a new haloarchaeum isolate from saline soil.</title>
        <authorList>
            <person name="Strakova D."/>
            <person name="Galisteo C."/>
            <person name="Sanchez-Porro C."/>
            <person name="Ventosa A."/>
        </authorList>
    </citation>
    <scope>NUCLEOTIDE SEQUENCE [LARGE SCALE GENOMIC DNA]</scope>
    <source>
        <strain evidence="12 13">S1AR25-5A</strain>
    </source>
</reference>
<evidence type="ECO:0000259" key="11">
    <source>
        <dbReference type="PROSITE" id="PS50860"/>
    </source>
</evidence>
<dbReference type="PANTHER" id="PTHR11777:SF9">
    <property type="entry name" value="ALANINE--TRNA LIGASE, CYTOPLASMIC"/>
    <property type="match status" value="1"/>
</dbReference>
<evidence type="ECO:0000256" key="3">
    <source>
        <dbReference type="ARBA" id="ARBA00022598"/>
    </source>
</evidence>
<dbReference type="InterPro" id="IPR012947">
    <property type="entry name" value="tRNA_SAD"/>
</dbReference>
<keyword evidence="13" id="KW-1185">Reference proteome</keyword>
<evidence type="ECO:0000256" key="8">
    <source>
        <dbReference type="ARBA" id="ARBA00022917"/>
    </source>
</evidence>
<dbReference type="GO" id="GO:0000049">
    <property type="term" value="F:tRNA binding"/>
    <property type="evidence" value="ECO:0007669"/>
    <property type="project" value="UniProtKB-KW"/>
</dbReference>
<dbReference type="GO" id="GO:0002161">
    <property type="term" value="F:aminoacyl-tRNA deacylase activity"/>
    <property type="evidence" value="ECO:0007669"/>
    <property type="project" value="UniProtKB-ARBA"/>
</dbReference>
<keyword evidence="9" id="KW-0030">Aminoacyl-tRNA synthetase</keyword>
<keyword evidence="4" id="KW-0547">Nucleotide-binding</keyword>
<organism evidence="12 13">
    <name type="scientific">Haloarcula terrestris</name>
    <dbReference type="NCBI Taxonomy" id="2950533"/>
    <lineage>
        <taxon>Archaea</taxon>
        <taxon>Methanobacteriati</taxon>
        <taxon>Methanobacteriota</taxon>
        <taxon>Stenosarchaea group</taxon>
        <taxon>Halobacteria</taxon>
        <taxon>Halobacteriales</taxon>
        <taxon>Haloarculaceae</taxon>
        <taxon>Haloarcula</taxon>
    </lineage>
</organism>
<evidence type="ECO:0000256" key="7">
    <source>
        <dbReference type="ARBA" id="ARBA00022884"/>
    </source>
</evidence>
<dbReference type="SMART" id="SM00863">
    <property type="entry name" value="tRNA_SAD"/>
    <property type="match status" value="1"/>
</dbReference>
<keyword evidence="6" id="KW-0067">ATP-binding</keyword>
<dbReference type="GO" id="GO:0004813">
    <property type="term" value="F:alanine-tRNA ligase activity"/>
    <property type="evidence" value="ECO:0007669"/>
    <property type="project" value="InterPro"/>
</dbReference>
<dbReference type="InterPro" id="IPR018163">
    <property type="entry name" value="Thr/Ala-tRNA-synth_IIc_edit"/>
</dbReference>
<dbReference type="Gene3D" id="3.10.310.40">
    <property type="match status" value="1"/>
</dbReference>
<keyword evidence="3 12" id="KW-0436">Ligase</keyword>
<gene>
    <name evidence="12" type="ORF">NDI54_13740</name>
</gene>
<evidence type="ECO:0000313" key="12">
    <source>
        <dbReference type="EMBL" id="MDS0222405.1"/>
    </source>
</evidence>
<keyword evidence="5" id="KW-0862">Zinc</keyword>
<dbReference type="InterPro" id="IPR009000">
    <property type="entry name" value="Transl_B-barrel_sf"/>
</dbReference>
<dbReference type="RefSeq" id="WP_310897023.1">
    <property type="nucleotide sequence ID" value="NZ_JAMQOM010000005.1"/>
</dbReference>
<sequence length="399" mass="42536">MGEAKPVNLAAAEPYVRSFESQVRTVDGRTITLDETYFYAEGGGQPADTGTLAGVDVVDVQKQEGVTVHTLAAEPDLEAGDTVQGEIDDSARTYSMRAHTASHVIYGAGRKLFDDHAYGGFDIGEDTIRLDFETTASGDVNPLTVQRMANETVWNDLDVDWYEMDVAAASERDDIVFNLGDDANPTDTVRIVEIGDWDIAACGGTHVRTTSEVGPIKVLDVSNPGANLVRVEYAVGPSAIQRQIDETRNATRAADTLDTSVDSLSRRAEQLLEEKQALQSELDELGEQLLDARLAALAEDTHYRDGTEWLVGTVDAVGPNTVADRLGDREELGADIVVLAGQDGATFVVVGTDGETDANTVIDDVTDEFGGGGGGRPTLAQGGGLDAEPEAVVEYLRDA</sequence>
<proteinExistence type="inferred from homology"/>
<dbReference type="SUPFAM" id="SSF50447">
    <property type="entry name" value="Translation proteins"/>
    <property type="match status" value="1"/>
</dbReference>
<dbReference type="InterPro" id="IPR050058">
    <property type="entry name" value="Ala-tRNA_ligase"/>
</dbReference>
<dbReference type="Gene3D" id="3.30.980.10">
    <property type="entry name" value="Threonyl-trna Synthetase, Chain A, domain 2"/>
    <property type="match status" value="1"/>
</dbReference>
<dbReference type="Pfam" id="PF01411">
    <property type="entry name" value="tRNA-synt_2c"/>
    <property type="match status" value="1"/>
</dbReference>
<dbReference type="InterPro" id="IPR018165">
    <property type="entry name" value="Ala-tRNA-synth_IIc_core"/>
</dbReference>
<evidence type="ECO:0000256" key="9">
    <source>
        <dbReference type="ARBA" id="ARBA00023146"/>
    </source>
</evidence>
<dbReference type="EMBL" id="JAMQOM010000005">
    <property type="protein sequence ID" value="MDS0222405.1"/>
    <property type="molecule type" value="Genomic_DNA"/>
</dbReference>
<evidence type="ECO:0000313" key="13">
    <source>
        <dbReference type="Proteomes" id="UP001253439"/>
    </source>
</evidence>
<evidence type="ECO:0000256" key="5">
    <source>
        <dbReference type="ARBA" id="ARBA00022833"/>
    </source>
</evidence>
<dbReference type="Pfam" id="PF02272">
    <property type="entry name" value="DHHA1"/>
    <property type="match status" value="1"/>
</dbReference>
<keyword evidence="10" id="KW-0175">Coiled coil</keyword>
<dbReference type="GO" id="GO:0005524">
    <property type="term" value="F:ATP binding"/>
    <property type="evidence" value="ECO:0007669"/>
    <property type="project" value="UniProtKB-KW"/>
</dbReference>
<keyword evidence="8" id="KW-0648">Protein biosynthesis</keyword>
<comment type="similarity">
    <text evidence="1">Belongs to the class-II aminoacyl-tRNA synthetase family.</text>
</comment>
<feature type="domain" description="Alanyl-transfer RNA synthetases family profile" evidence="11">
    <location>
        <begin position="1"/>
        <end position="245"/>
    </location>
</feature>
<dbReference type="GO" id="GO:0006419">
    <property type="term" value="P:alanyl-tRNA aminoacylation"/>
    <property type="evidence" value="ECO:0007669"/>
    <property type="project" value="InterPro"/>
</dbReference>